<keyword evidence="2" id="KW-1185">Reference proteome</keyword>
<protein>
    <submittedName>
        <fullName evidence="1">16496_t:CDS:1</fullName>
    </submittedName>
</protein>
<sequence length="55" mass="6052">MSKKSNKKKSVQLTAKASASVTSASSFNNFTNINLLLQQQQLIESLVKVALQQQE</sequence>
<reference evidence="1" key="1">
    <citation type="submission" date="2021-06" db="EMBL/GenBank/DDBJ databases">
        <authorList>
            <person name="Kallberg Y."/>
            <person name="Tangrot J."/>
            <person name="Rosling A."/>
        </authorList>
    </citation>
    <scope>NUCLEOTIDE SEQUENCE</scope>
    <source>
        <strain evidence="1">28 12/20/2015</strain>
    </source>
</reference>
<accession>A0ACA9MJ26</accession>
<evidence type="ECO:0000313" key="2">
    <source>
        <dbReference type="Proteomes" id="UP000789366"/>
    </source>
</evidence>
<organism evidence="1 2">
    <name type="scientific">Cetraspora pellucida</name>
    <dbReference type="NCBI Taxonomy" id="1433469"/>
    <lineage>
        <taxon>Eukaryota</taxon>
        <taxon>Fungi</taxon>
        <taxon>Fungi incertae sedis</taxon>
        <taxon>Mucoromycota</taxon>
        <taxon>Glomeromycotina</taxon>
        <taxon>Glomeromycetes</taxon>
        <taxon>Diversisporales</taxon>
        <taxon>Gigasporaceae</taxon>
        <taxon>Cetraspora</taxon>
    </lineage>
</organism>
<dbReference type="EMBL" id="CAJVPW010008100">
    <property type="protein sequence ID" value="CAG8589654.1"/>
    <property type="molecule type" value="Genomic_DNA"/>
</dbReference>
<name>A0ACA9MJ26_9GLOM</name>
<feature type="non-terminal residue" evidence="1">
    <location>
        <position position="55"/>
    </location>
</feature>
<gene>
    <name evidence="1" type="ORF">SPELUC_LOCUS6697</name>
</gene>
<dbReference type="Proteomes" id="UP000789366">
    <property type="component" value="Unassembled WGS sequence"/>
</dbReference>
<comment type="caution">
    <text evidence="1">The sequence shown here is derived from an EMBL/GenBank/DDBJ whole genome shotgun (WGS) entry which is preliminary data.</text>
</comment>
<evidence type="ECO:0000313" key="1">
    <source>
        <dbReference type="EMBL" id="CAG8589654.1"/>
    </source>
</evidence>
<proteinExistence type="predicted"/>